<feature type="compositionally biased region" description="Polar residues" evidence="1">
    <location>
        <begin position="1318"/>
        <end position="1329"/>
    </location>
</feature>
<feature type="compositionally biased region" description="Basic and acidic residues" evidence="1">
    <location>
        <begin position="1282"/>
        <end position="1292"/>
    </location>
</feature>
<feature type="region of interest" description="Disordered" evidence="1">
    <location>
        <begin position="2242"/>
        <end position="2272"/>
    </location>
</feature>
<dbReference type="InterPro" id="IPR011598">
    <property type="entry name" value="bHLH_dom"/>
</dbReference>
<feature type="compositionally biased region" description="Polar residues" evidence="1">
    <location>
        <begin position="1294"/>
        <end position="1310"/>
    </location>
</feature>
<feature type="compositionally biased region" description="Polar residues" evidence="1">
    <location>
        <begin position="148"/>
        <end position="167"/>
    </location>
</feature>
<dbReference type="PROSITE" id="PS50888">
    <property type="entry name" value="BHLH"/>
    <property type="match status" value="1"/>
</dbReference>
<feature type="compositionally biased region" description="Polar residues" evidence="1">
    <location>
        <begin position="33"/>
        <end position="43"/>
    </location>
</feature>
<organism evidence="3 4">
    <name type="scientific">Acanthaster planci</name>
    <name type="common">Crown-of-thorns starfish</name>
    <dbReference type="NCBI Taxonomy" id="133434"/>
    <lineage>
        <taxon>Eukaryota</taxon>
        <taxon>Metazoa</taxon>
        <taxon>Echinodermata</taxon>
        <taxon>Eleutherozoa</taxon>
        <taxon>Asterozoa</taxon>
        <taxon>Asteroidea</taxon>
        <taxon>Valvatacea</taxon>
        <taxon>Valvatida</taxon>
        <taxon>Acanthasteridae</taxon>
        <taxon>Acanthaster</taxon>
    </lineage>
</organism>
<feature type="compositionally biased region" description="Polar residues" evidence="1">
    <location>
        <begin position="1346"/>
        <end position="1364"/>
    </location>
</feature>
<feature type="compositionally biased region" description="Basic and acidic residues" evidence="1">
    <location>
        <begin position="2863"/>
        <end position="2875"/>
    </location>
</feature>
<dbReference type="Pfam" id="PF00010">
    <property type="entry name" value="HLH"/>
    <property type="match status" value="1"/>
</dbReference>
<dbReference type="GO" id="GO:0046983">
    <property type="term" value="F:protein dimerization activity"/>
    <property type="evidence" value="ECO:0007669"/>
    <property type="project" value="InterPro"/>
</dbReference>
<feature type="region of interest" description="Disordered" evidence="1">
    <location>
        <begin position="515"/>
        <end position="534"/>
    </location>
</feature>
<dbReference type="RefSeq" id="XP_022086281.1">
    <property type="nucleotide sequence ID" value="XM_022230589.1"/>
</dbReference>
<reference evidence="4 5" key="1">
    <citation type="submission" date="2025-04" db="UniProtKB">
        <authorList>
            <consortium name="RefSeq"/>
        </authorList>
    </citation>
    <scope>IDENTIFICATION</scope>
</reference>
<dbReference type="GeneID" id="110976893"/>
<feature type="compositionally biased region" description="Polar residues" evidence="1">
    <location>
        <begin position="515"/>
        <end position="528"/>
    </location>
</feature>
<feature type="compositionally biased region" description="Polar residues" evidence="1">
    <location>
        <begin position="2033"/>
        <end position="2043"/>
    </location>
</feature>
<feature type="region of interest" description="Disordered" evidence="1">
    <location>
        <begin position="1582"/>
        <end position="1678"/>
    </location>
</feature>
<dbReference type="RefSeq" id="XP_022086280.1">
    <property type="nucleotide sequence ID" value="XM_022230588.1"/>
</dbReference>
<dbReference type="OMA" id="IQSECNW"/>
<feature type="domain" description="BHLH" evidence="2">
    <location>
        <begin position="2389"/>
        <end position="2440"/>
    </location>
</feature>
<feature type="region of interest" description="Disordered" evidence="1">
    <location>
        <begin position="1"/>
        <end position="82"/>
    </location>
</feature>
<evidence type="ECO:0000313" key="4">
    <source>
        <dbReference type="RefSeq" id="XP_022086280.1"/>
    </source>
</evidence>
<feature type="region of interest" description="Disordered" evidence="1">
    <location>
        <begin position="101"/>
        <end position="238"/>
    </location>
</feature>
<dbReference type="Proteomes" id="UP000694845">
    <property type="component" value="Unplaced"/>
</dbReference>
<proteinExistence type="predicted"/>
<feature type="compositionally biased region" description="Polar residues" evidence="1">
    <location>
        <begin position="2499"/>
        <end position="2513"/>
    </location>
</feature>
<feature type="compositionally biased region" description="Polar residues" evidence="1">
    <location>
        <begin position="2726"/>
        <end position="2736"/>
    </location>
</feature>
<keyword evidence="3" id="KW-1185">Reference proteome</keyword>
<feature type="region of interest" description="Disordered" evidence="1">
    <location>
        <begin position="1344"/>
        <end position="1365"/>
    </location>
</feature>
<feature type="compositionally biased region" description="Basic and acidic residues" evidence="1">
    <location>
        <begin position="1122"/>
        <end position="1138"/>
    </location>
</feature>
<feature type="region of interest" description="Disordered" evidence="1">
    <location>
        <begin position="1273"/>
        <end position="1329"/>
    </location>
</feature>
<dbReference type="SUPFAM" id="SSF47459">
    <property type="entry name" value="HLH, helix-loop-helix DNA-binding domain"/>
    <property type="match status" value="1"/>
</dbReference>
<gene>
    <name evidence="4 5" type="primary">LOC110976893</name>
</gene>
<feature type="region of interest" description="Disordered" evidence="1">
    <location>
        <begin position="2313"/>
        <end position="2350"/>
    </location>
</feature>
<protein>
    <submittedName>
        <fullName evidence="4 5">Uncharacterized protein LOC110976893</fullName>
    </submittedName>
</protein>
<feature type="compositionally biased region" description="Polar residues" evidence="1">
    <location>
        <begin position="1642"/>
        <end position="1678"/>
    </location>
</feature>
<feature type="region of interest" description="Disordered" evidence="1">
    <location>
        <begin position="2825"/>
        <end position="2908"/>
    </location>
</feature>
<feature type="compositionally biased region" description="Basic residues" evidence="1">
    <location>
        <begin position="8"/>
        <end position="18"/>
    </location>
</feature>
<feature type="compositionally biased region" description="Basic and acidic residues" evidence="1">
    <location>
        <begin position="1623"/>
        <end position="1638"/>
    </location>
</feature>
<dbReference type="InterPro" id="IPR032060">
    <property type="entry name" value="MGA_dom"/>
</dbReference>
<feature type="compositionally biased region" description="Polar residues" evidence="1">
    <location>
        <begin position="1596"/>
        <end position="1605"/>
    </location>
</feature>
<dbReference type="Gene3D" id="4.10.280.10">
    <property type="entry name" value="Helix-loop-helix DNA-binding domain"/>
    <property type="match status" value="1"/>
</dbReference>
<feature type="region of interest" description="Disordered" evidence="1">
    <location>
        <begin position="2684"/>
        <end position="2736"/>
    </location>
</feature>
<feature type="compositionally biased region" description="Polar residues" evidence="1">
    <location>
        <begin position="2833"/>
        <end position="2842"/>
    </location>
</feature>
<dbReference type="InterPro" id="IPR036638">
    <property type="entry name" value="HLH_DNA-bd_sf"/>
</dbReference>
<feature type="region of interest" description="Disordered" evidence="1">
    <location>
        <begin position="289"/>
        <end position="325"/>
    </location>
</feature>
<feature type="compositionally biased region" description="Polar residues" evidence="1">
    <location>
        <begin position="561"/>
        <end position="570"/>
    </location>
</feature>
<feature type="region of interest" description="Disordered" evidence="1">
    <location>
        <begin position="561"/>
        <end position="619"/>
    </location>
</feature>
<feature type="compositionally biased region" description="Acidic residues" evidence="1">
    <location>
        <begin position="2516"/>
        <end position="2528"/>
    </location>
</feature>
<feature type="region of interest" description="Disordered" evidence="1">
    <location>
        <begin position="2187"/>
        <end position="2211"/>
    </location>
</feature>
<feature type="compositionally biased region" description="Polar residues" evidence="1">
    <location>
        <begin position="2688"/>
        <end position="2711"/>
    </location>
</feature>
<feature type="region of interest" description="Disordered" evidence="1">
    <location>
        <begin position="418"/>
        <end position="445"/>
    </location>
</feature>
<dbReference type="KEGG" id="aplc:110976893"/>
<evidence type="ECO:0000256" key="1">
    <source>
        <dbReference type="SAM" id="MobiDB-lite"/>
    </source>
</evidence>
<feature type="region of interest" description="Disordered" evidence="1">
    <location>
        <begin position="826"/>
        <end position="870"/>
    </location>
</feature>
<sequence length="2998" mass="322968">MFAAKLKINARKSTHSGKVHLGTPSFQDRHWQDASSYSPTAAQDRTAGEKSSSSSASKSKERTVWDTKFTQPEPVHPESTDDVIWVSTRTTVAPKSCLKQKVKEGVSSLEPQSKPDRNIFSALGKPVNTSKRVSDKRPSAVDRGSFMPHQSSSASRSLSCPGKSSSEFVFKKPTAPPPFSRTHMSLAGSGNRKQKLSSSITTQDHPQQGNNLKSGGSVTSTAKAHAGGKNKRPQCSISLSELSKSDGIIPILERKEIFTPKSALSGLKSSIDSSLNLELGGKCKMKLSSRGQLGKGKLQNSGQTQRKSTGKPGSGNLGKKGERTESSFDAIESGFHKLGDIHNIEHCGGLGDIGDLGGLEETEGEFGGLGELGGYCNLAGLEDIAGFDDVGDEMNGLEEIHRCRELEKHTSMSLNARPKKSMGVDIPHSTLSSKSHKISTARVVSSKPCQTTDKFHPRLLKTIHTKSTSRKSVARGSSLKVVTNGPAVKKSSVSQNASTVAKSHVVIDLCKPSSSRKSVGTRVRSTAASPHRHGYNSQLVSHLQPNISTAPAMNDDWTQVQKKGSTGRLQSSHKCKSSTSRKDVLTSEISGISQKTSDKCRSQNIESKSSSSVEDTSNAHINKKVSEKITNLDKPIVPLERLEIRLSPMKIQSGGSWEQDEIDGVLFTSFSTQYELESYLKMHPQEMSAQQGTGTCCMPSQLQASSPAGSRPPNHQNKVKQLEQQLTKYLRSSACNEVLHPRLVRRGLSIRRDLIGNRVNSINLRVYGIRWESRNKKGVRKSSKRNRLTGSKRLKPFFRTACKMSPIKNCSATPTTGLKIKFTMPRKDSKEVKESKVNTEPPPGKHTELSVAEAESATEKTVQKMPPEESIPFKPFEKEVLSSKSAFVSDALDKYLLDLEKQSSTVTSPSHPLLQSKASSVTFKMPSKQSSYIKTLDTALKERQMAKNKCKVPTVAETAQKLANNLKHTSAVFKLSDPQSSPVEKESLSSSVKALSSDSIKAGDTELPVQDQTVKPDHRDVQINKVNISPKSRRKDAYLEEKKRFLEERLESVKKKLKESTAFLKKIPNKSKSQTSWATKLKIVNSRLVQQLNSPGQNAHLIKAKEAASNISQRTGIQIKTERDATANDHSSDSEHQPSVDAKSGKVTGRGKSKVTQEFVRLDQQTTCNKDFCRLGCVCESINLNLPVERLTKHCRKADCMFDCTCQRNNIRILRNRKRPTIFQEKSMLFYDGVGMFSNSNVGFVEEPTSPLEEREKPGILSKSGVGTCARATMYKPKPKHQPKETKIEDTPSKLVSGNPQEKQQVQRAVSTEPEAAPQQSLPKQDPSISHLQIVPKTPFPMVKQETAQSQKGRPPNTSESSKAVVSETKAGEVVPSVLYAPLQVPLSGKKGTVVLYAPISTLPYMVQKVPVVANLQQTSSMQAAAVGKPTPVSALNSEPSVQVTVNSDPKIHNNKVKPVAVISPTSASQTDCDKTPVSSTAVSVQDVHSVSPGGTEDSWRVCKISESGQLGGVFKMSSHETVTKHHACIKEVNKLLNKSSEMPANVSATEKEEERGLTVTCPKSTTCTENDLNGSVCRAEGANNQESESSEKHTNTTISSSSLQEAKELTKVTESSTFSDSQKPKENVSSELTKKLEISAATEQNQVDNPTSATKSSFDSTSTSATEHPKTVSTSGVQVKEVSQDTVVALNSVREKISAVVTKIKSPVGSPTTSPTAGSSHVPLNLVKANKLLNQLSVSETSGAAVADTNKKLNSISLSLPKVIPTNPNTTVSMPGKALKVSAFSNTAEQKGIEANKPKLTKTQVFLPGSSMSAINTKNSSSSARSPLLIEIQSECNWSNTKNDILSSIAKHTSKGDGAPGVIRVGKFLVEILSKEEQKNVAVSINTSTFKEGTPLTVAATSSKTIERTTPFLKTPITSPLQLPGLKQPATKPGLGTHGLPSNNAPLTDFKKFTFLPSNPVSKGMNFAKAGTITTAVKPSSAPLLTSLPPGSILLSDGKKPSGYLVPLKAVQDQLKGSSSAASRDPVAKQPPSLSTPSSVNGASGVPTTVMPRLGPIGSVSSQNITTAGSSSELSLSNLQKAPNIATQASAVLTITSPTANSQTQAVTLTTSTASYRCTENTGKAFAERSEISRTPTSLNPVKSNLGQITTEVPAIVPVSESHVSNNQHGPFSKDPDPLKLQDAIFRGGTPEGTHQLPPSEASQPEVPTEAPDCAIDSDEFVDVESLDGVQPISLLSKKHKPHLLKPKPASPSPPIFPVALTSDVPQPPTTHVIIAPKSSRRKMEHKMRPSLLSDDPVEEIDVGTYMVQSQGPDKFSFGKTTPARFAAPGVGQPGNSRRGKRKRKSPVIQQSVMALEEPEFIESYYEVSSGEDDKAEDEPKRFKRDKPNKVLHLIKERQRRRDQSDLFGGLKFVLLNDKDTKVSKVSLLAKAFEEIKQLEFKAFEIEVQETRLKQENYQKRSKLASLLDLNILDFPSPITGQQDCDFADYIGDLNNGSDGMASTAQSETTSQDSESVDMDTSDDDADRADCEEGITREQYEQMMGLQSQAPKVKPCNSEKEELTADVSSDKLLSQTLNSDLPLSSWQAPARHPGLPETVPGASTVARVVPKSKPATNSKENCIGVPSKHPVPVALTALPFDLHKTNPSTDPEVTIPMPDVDLLMEVSSGNVSPDPEEKLMEYRKQVDSNSPPSNTTEVLPVQSSSGTSLPANEVGSPTPADHSANHCNQTGSVDTSCSRVQTKASSEVEIAINDADQSTLKLTESLNRSSDASHLSLSASGGDASTTVVNKTAPQDEISVLSSTEDEPMGNVSDLKKLTKDIEKVQSEDTHNSVVTENSSCVYLDRDKEDEVTQTDLPSTSKGDDFGFVLHEEPSINPSLGDKQSKAPGERQGSPYKSNPSRAADSKAACPAVAPVSANPANLSVVSIETRGGVVRVTCNSGEIIPLAVVKASADGTMQVAVEGDISSEKVEELLSKSEVMECLEKVADSACEKLES</sequence>
<evidence type="ECO:0000259" key="2">
    <source>
        <dbReference type="PROSITE" id="PS50888"/>
    </source>
</evidence>
<feature type="region of interest" description="Disordered" evidence="1">
    <location>
        <begin position="1122"/>
        <end position="1149"/>
    </location>
</feature>
<accession>A0A8B7Y1W0</accession>
<feature type="region of interest" description="Disordered" evidence="1">
    <location>
        <begin position="2017"/>
        <end position="2066"/>
    </location>
</feature>
<feature type="region of interest" description="Disordered" evidence="1">
    <location>
        <begin position="2499"/>
        <end position="2529"/>
    </location>
</feature>
<feature type="compositionally biased region" description="Polar residues" evidence="1">
    <location>
        <begin position="298"/>
        <end position="307"/>
    </location>
</feature>
<name>A0A8B7Y1W0_ACAPL</name>
<dbReference type="OrthoDB" id="6119313at2759"/>
<feature type="compositionally biased region" description="Polar residues" evidence="1">
    <location>
        <begin position="1613"/>
        <end position="1622"/>
    </location>
</feature>
<evidence type="ECO:0000313" key="5">
    <source>
        <dbReference type="RefSeq" id="XP_022086281.1"/>
    </source>
</evidence>
<evidence type="ECO:0000313" key="3">
    <source>
        <dbReference type="Proteomes" id="UP000694845"/>
    </source>
</evidence>
<feature type="region of interest" description="Disordered" evidence="1">
    <location>
        <begin position="2278"/>
        <end position="2297"/>
    </location>
</feature>
<dbReference type="Pfam" id="PF16059">
    <property type="entry name" value="MGA_dom"/>
    <property type="match status" value="1"/>
</dbReference>
<feature type="compositionally biased region" description="Basic and acidic residues" evidence="1">
    <location>
        <begin position="826"/>
        <end position="848"/>
    </location>
</feature>
<feature type="compositionally biased region" description="Polar residues" evidence="1">
    <location>
        <begin position="196"/>
        <end position="222"/>
    </location>
</feature>